<reference evidence="2 3" key="1">
    <citation type="submission" date="2019-05" db="EMBL/GenBank/DDBJ databases">
        <title>Panacibacter sp. strain 17mud1-8 Genome sequencing and assembly.</title>
        <authorList>
            <person name="Chhetri G."/>
        </authorList>
    </citation>
    <scope>NUCLEOTIDE SEQUENCE [LARGE SCALE GENOMIC DNA]</scope>
    <source>
        <strain evidence="2 3">17mud1-8</strain>
    </source>
</reference>
<proteinExistence type="predicted"/>
<organism evidence="2 3">
    <name type="scientific">Ilyomonas limi</name>
    <dbReference type="NCBI Taxonomy" id="2575867"/>
    <lineage>
        <taxon>Bacteria</taxon>
        <taxon>Pseudomonadati</taxon>
        <taxon>Bacteroidota</taxon>
        <taxon>Chitinophagia</taxon>
        <taxon>Chitinophagales</taxon>
        <taxon>Chitinophagaceae</taxon>
        <taxon>Ilyomonas</taxon>
    </lineage>
</organism>
<evidence type="ECO:0000313" key="2">
    <source>
        <dbReference type="EMBL" id="TKK64070.1"/>
    </source>
</evidence>
<gene>
    <name evidence="2" type="ORF">FC093_23390</name>
</gene>
<dbReference type="Proteomes" id="UP000305848">
    <property type="component" value="Unassembled WGS sequence"/>
</dbReference>
<sequence>MKKVLLIILLLLGQSSFGQTNVKEINIKAWKKDYEKLPFWNKEIDHAGSEGYIDTFTVNKTHFRIVHNDATFDGTVQVYKGNKWIDNIQFENLGNHNDYDITNDLDGDGNKDLIFYWKWHGEIYFFDKLNNRFSDSLDCTISRDWTTLNSSKHIYFENQFGKLMNSPVHSNLLTFKNKKRIEIASLEMNFDTSYDTDNSGNLTNCKLFISSVKKSIESFNVTKKVGPDEYDLEKYWKTKLKKILGYSQQVHPM</sequence>
<feature type="signal peptide" evidence="1">
    <location>
        <begin position="1"/>
        <end position="20"/>
    </location>
</feature>
<comment type="caution">
    <text evidence="2">The sequence shown here is derived from an EMBL/GenBank/DDBJ whole genome shotgun (WGS) entry which is preliminary data.</text>
</comment>
<evidence type="ECO:0008006" key="4">
    <source>
        <dbReference type="Google" id="ProtNLM"/>
    </source>
</evidence>
<protein>
    <recommendedName>
        <fullName evidence="4">VCBS repeat-containing protein</fullName>
    </recommendedName>
</protein>
<dbReference type="EMBL" id="SZQL01000049">
    <property type="protein sequence ID" value="TKK64070.1"/>
    <property type="molecule type" value="Genomic_DNA"/>
</dbReference>
<evidence type="ECO:0000313" key="3">
    <source>
        <dbReference type="Proteomes" id="UP000305848"/>
    </source>
</evidence>
<dbReference type="RefSeq" id="WP_137264249.1">
    <property type="nucleotide sequence ID" value="NZ_SZQL01000049.1"/>
</dbReference>
<evidence type="ECO:0000256" key="1">
    <source>
        <dbReference type="SAM" id="SignalP"/>
    </source>
</evidence>
<name>A0A4U3KPI5_9BACT</name>
<accession>A0A4U3KPI5</accession>
<dbReference type="AlphaFoldDB" id="A0A4U3KPI5"/>
<keyword evidence="1" id="KW-0732">Signal</keyword>
<keyword evidence="3" id="KW-1185">Reference proteome</keyword>
<feature type="chain" id="PRO_5020705270" description="VCBS repeat-containing protein" evidence="1">
    <location>
        <begin position="21"/>
        <end position="253"/>
    </location>
</feature>